<evidence type="ECO:0000313" key="7">
    <source>
        <dbReference type="EMBL" id="JAA72260.1"/>
    </source>
</evidence>
<protein>
    <submittedName>
        <fullName evidence="7">Putative ixostatin</fullName>
    </submittedName>
</protein>
<keyword evidence="4" id="KW-0325">Glycoprotein</keyword>
<evidence type="ECO:0000256" key="6">
    <source>
        <dbReference type="SAM" id="SignalP"/>
    </source>
</evidence>
<dbReference type="EMBL" id="GADI01001548">
    <property type="protein sequence ID" value="JAA72260.1"/>
    <property type="molecule type" value="mRNA"/>
</dbReference>
<accession>A0A0K8RMH5</accession>
<organism evidence="7">
    <name type="scientific">Ixodes ricinus</name>
    <name type="common">Common tick</name>
    <name type="synonym">Acarus ricinus</name>
    <dbReference type="NCBI Taxonomy" id="34613"/>
    <lineage>
        <taxon>Eukaryota</taxon>
        <taxon>Metazoa</taxon>
        <taxon>Ecdysozoa</taxon>
        <taxon>Arthropoda</taxon>
        <taxon>Chelicerata</taxon>
        <taxon>Arachnida</taxon>
        <taxon>Acari</taxon>
        <taxon>Parasitiformes</taxon>
        <taxon>Ixodida</taxon>
        <taxon>Ixodoidea</taxon>
        <taxon>Ixodidae</taxon>
        <taxon>Ixodinae</taxon>
        <taxon>Ixodes</taxon>
    </lineage>
</organism>
<dbReference type="AlphaFoldDB" id="A0A0K8RMH5"/>
<dbReference type="InterPro" id="IPR021971">
    <property type="entry name" value="Salp15"/>
</dbReference>
<proteinExistence type="evidence at transcript level"/>
<evidence type="ECO:0000256" key="3">
    <source>
        <dbReference type="ARBA" id="ARBA00022729"/>
    </source>
</evidence>
<keyword evidence="3 6" id="KW-0732">Signal</keyword>
<comment type="similarity">
    <text evidence="5">Belongs to the salp15 family.</text>
</comment>
<feature type="chain" id="PRO_5005518368" evidence="6">
    <location>
        <begin position="20"/>
        <end position="127"/>
    </location>
</feature>
<evidence type="ECO:0000256" key="1">
    <source>
        <dbReference type="ARBA" id="ARBA00004613"/>
    </source>
</evidence>
<evidence type="ECO:0000256" key="2">
    <source>
        <dbReference type="ARBA" id="ARBA00022525"/>
    </source>
</evidence>
<evidence type="ECO:0000256" key="4">
    <source>
        <dbReference type="ARBA" id="ARBA00023180"/>
    </source>
</evidence>
<keyword evidence="2" id="KW-0964">Secreted</keyword>
<feature type="signal peptide" evidence="6">
    <location>
        <begin position="1"/>
        <end position="19"/>
    </location>
</feature>
<name>A0A0K8RMH5_IXORI</name>
<evidence type="ECO:0000256" key="5">
    <source>
        <dbReference type="ARBA" id="ARBA00034321"/>
    </source>
</evidence>
<comment type="subcellular location">
    <subcellularLocation>
        <location evidence="1">Secreted</location>
    </subcellularLocation>
</comment>
<reference evidence="7" key="1">
    <citation type="submission" date="2012-12" db="EMBL/GenBank/DDBJ databases">
        <title>Identification and characterization of a phenylalanine ammonia-lyase gene family in Isatis indigotica Fort.</title>
        <authorList>
            <person name="Liu Q."/>
            <person name="Chen J."/>
            <person name="Zhou X."/>
            <person name="Di P."/>
            <person name="Xiao Y."/>
            <person name="Xuan H."/>
            <person name="Zhang L."/>
            <person name="Chen W."/>
        </authorList>
    </citation>
    <scope>NUCLEOTIDE SEQUENCE</scope>
    <source>
        <tissue evidence="7">Salivary gland</tissue>
    </source>
</reference>
<dbReference type="GO" id="GO:0005576">
    <property type="term" value="C:extracellular region"/>
    <property type="evidence" value="ECO:0007669"/>
    <property type="project" value="UniProtKB-SubCell"/>
</dbReference>
<sequence>MSLFMITMGLAILLHDVESTFGNWYLDKNLSHMREECKTKLKSQFDTECKRIGGEFTKFNVCNIQCKVQNGNHVKFPYVFLKNDLPCGPYGEKCKEGLCYGPCDVQFFNLPRPRSDDEINRKKRDAK</sequence>
<dbReference type="Pfam" id="PF12115">
    <property type="entry name" value="Salp15"/>
    <property type="match status" value="1"/>
</dbReference>